<evidence type="ECO:0000256" key="1">
    <source>
        <dbReference type="SAM" id="MobiDB-lite"/>
    </source>
</evidence>
<feature type="signal peptide" evidence="2">
    <location>
        <begin position="1"/>
        <end position="19"/>
    </location>
</feature>
<accession>A0A7H8NJF3</accession>
<evidence type="ECO:0000256" key="2">
    <source>
        <dbReference type="SAM" id="SignalP"/>
    </source>
</evidence>
<sequence length="211" mass="22689">MFTGGAVAALAATVGLVLAGCNSASDGVRKEGQAQRDTVTRESKPSATPTMEASPVKVDAVALVKSDPKVNADLKRNLKPCVKNEYPVDVSYGKLTGASTTDVVVNVMTCGDGFGIGSYVYRKSGQDYENVFLAEQAPVYIDIEKSELRVTQQVYDSGDALCCPSGEDVIHYRWSDERFIETGRTHTDFNKTVEDDDADDDELPSDDGTEG</sequence>
<reference evidence="3 4" key="1">
    <citation type="submission" date="2020-06" db="EMBL/GenBank/DDBJ databases">
        <title>Genome mining for natural products.</title>
        <authorList>
            <person name="Zhang B."/>
            <person name="Shi J."/>
            <person name="Ge H."/>
        </authorList>
    </citation>
    <scope>NUCLEOTIDE SEQUENCE [LARGE SCALE GENOMIC DNA]</scope>
    <source>
        <strain evidence="3 4">NA00687</strain>
    </source>
</reference>
<gene>
    <name evidence="3" type="ORF">HUT08_15680</name>
</gene>
<feature type="chain" id="PRO_5038883405" description="Lipoprotein CseA" evidence="2">
    <location>
        <begin position="20"/>
        <end position="211"/>
    </location>
</feature>
<evidence type="ECO:0000313" key="4">
    <source>
        <dbReference type="Proteomes" id="UP000509303"/>
    </source>
</evidence>
<organism evidence="3 4">
    <name type="scientific">Streptomyces buecherae</name>
    <dbReference type="NCBI Taxonomy" id="2763006"/>
    <lineage>
        <taxon>Bacteria</taxon>
        <taxon>Bacillati</taxon>
        <taxon>Actinomycetota</taxon>
        <taxon>Actinomycetes</taxon>
        <taxon>Kitasatosporales</taxon>
        <taxon>Streptomycetaceae</taxon>
        <taxon>Streptomyces</taxon>
    </lineage>
</organism>
<dbReference type="AlphaFoldDB" id="A0A7H8NJF3"/>
<protein>
    <recommendedName>
        <fullName evidence="5">Lipoprotein CseA</fullName>
    </recommendedName>
</protein>
<feature type="compositionally biased region" description="Basic and acidic residues" evidence="1">
    <location>
        <begin position="27"/>
        <end position="44"/>
    </location>
</feature>
<feature type="region of interest" description="Disordered" evidence="1">
    <location>
        <begin position="27"/>
        <end position="54"/>
    </location>
</feature>
<feature type="compositionally biased region" description="Acidic residues" evidence="1">
    <location>
        <begin position="194"/>
        <end position="211"/>
    </location>
</feature>
<evidence type="ECO:0008006" key="5">
    <source>
        <dbReference type="Google" id="ProtNLM"/>
    </source>
</evidence>
<dbReference type="EMBL" id="CP054929">
    <property type="protein sequence ID" value="QKW54552.1"/>
    <property type="molecule type" value="Genomic_DNA"/>
</dbReference>
<keyword evidence="2" id="KW-0732">Signal</keyword>
<proteinExistence type="predicted"/>
<keyword evidence="4" id="KW-1185">Reference proteome</keyword>
<feature type="region of interest" description="Disordered" evidence="1">
    <location>
        <begin position="189"/>
        <end position="211"/>
    </location>
</feature>
<evidence type="ECO:0000313" key="3">
    <source>
        <dbReference type="EMBL" id="QKW54552.1"/>
    </source>
</evidence>
<dbReference type="Proteomes" id="UP000509303">
    <property type="component" value="Chromosome"/>
</dbReference>
<name>A0A7H8NJF3_9ACTN</name>